<organism evidence="1 2">
    <name type="scientific">Pseudomonas soli</name>
    <dbReference type="NCBI Taxonomy" id="1306993"/>
    <lineage>
        <taxon>Bacteria</taxon>
        <taxon>Pseudomonadati</taxon>
        <taxon>Pseudomonadota</taxon>
        <taxon>Gammaproteobacteria</taxon>
        <taxon>Pseudomonadales</taxon>
        <taxon>Pseudomonadaceae</taxon>
        <taxon>Pseudomonas</taxon>
    </lineage>
</organism>
<dbReference type="GO" id="GO:0043683">
    <property type="term" value="P:type IV pilus assembly"/>
    <property type="evidence" value="ECO:0007669"/>
    <property type="project" value="TreeGrafter"/>
</dbReference>
<dbReference type="RefSeq" id="WP_023629541.1">
    <property type="nucleotide sequence ID" value="NZ_DAMCLP010000037.1"/>
</dbReference>
<dbReference type="AlphaFoldDB" id="A0A1H9IES4"/>
<dbReference type="Proteomes" id="UP000199221">
    <property type="component" value="Unassembled WGS sequence"/>
</dbReference>
<dbReference type="KEGG" id="pmos:O165_021250"/>
<sequence>MKGRLNLMPWREQRRASAVRRFQITLVGTLVVALCGVMLLDRMARSRLARQAQVIATQQAAVERLDASLRQIDKLREARDALLAQQATVSALSAGRAQLPGLFRALEQAMPEGARLTEVGVEDGRLRLAGLAASASVVARLMRSLEQVKMVRDLELVHLRRHGQGDEFLLAARLLAGES</sequence>
<evidence type="ECO:0000313" key="2">
    <source>
        <dbReference type="Proteomes" id="UP000199221"/>
    </source>
</evidence>
<accession>A0A1H9IES4</accession>
<dbReference type="PANTHER" id="PTHR40278:SF2">
    <property type="entry name" value="TYPE IV PILUS INNER MEMBRANE COMPONENT PILN"/>
    <property type="match status" value="1"/>
</dbReference>
<protein>
    <submittedName>
        <fullName evidence="1">Type IV pilus assembly protein PilN</fullName>
    </submittedName>
</protein>
<evidence type="ECO:0000313" key="1">
    <source>
        <dbReference type="EMBL" id="SEQ72992.1"/>
    </source>
</evidence>
<dbReference type="GO" id="GO:0043107">
    <property type="term" value="P:type IV pilus-dependent motility"/>
    <property type="evidence" value="ECO:0007669"/>
    <property type="project" value="TreeGrafter"/>
</dbReference>
<proteinExistence type="predicted"/>
<dbReference type="InterPro" id="IPR007813">
    <property type="entry name" value="PilN"/>
</dbReference>
<dbReference type="InterPro" id="IPR052534">
    <property type="entry name" value="Extracell_DNA_Util/SecSys_Comp"/>
</dbReference>
<name>A0A1H9IES4_9PSED</name>
<dbReference type="PANTHER" id="PTHR40278">
    <property type="entry name" value="DNA UTILIZATION PROTEIN HOFN"/>
    <property type="match status" value="1"/>
</dbReference>
<dbReference type="Pfam" id="PF05137">
    <property type="entry name" value="PilN"/>
    <property type="match status" value="1"/>
</dbReference>
<reference evidence="1 2" key="1">
    <citation type="submission" date="2016-10" db="EMBL/GenBank/DDBJ databases">
        <authorList>
            <person name="de Groot N.N."/>
        </authorList>
    </citation>
    <scope>NUCLEOTIDE SEQUENCE [LARGE SCALE GENOMIC DNA]</scope>
    <source>
        <strain evidence="1 2">LMG 27941</strain>
    </source>
</reference>
<dbReference type="EMBL" id="FOEQ01000003">
    <property type="protein sequence ID" value="SEQ72992.1"/>
    <property type="molecule type" value="Genomic_DNA"/>
</dbReference>
<gene>
    <name evidence="1" type="ORF">SAMN05216230_103560</name>
</gene>